<dbReference type="Proteomes" id="UP001589691">
    <property type="component" value="Unassembled WGS sequence"/>
</dbReference>
<dbReference type="InterPro" id="IPR006379">
    <property type="entry name" value="HAD-SF_hydro_IIB"/>
</dbReference>
<dbReference type="EMBL" id="JBHLZY010000016">
    <property type="protein sequence ID" value="MFB9769503.1"/>
    <property type="molecule type" value="Genomic_DNA"/>
</dbReference>
<dbReference type="EC" id="3.1.3.-" evidence="1"/>
<dbReference type="Gene3D" id="3.30.1240.10">
    <property type="match status" value="1"/>
</dbReference>
<comment type="caution">
    <text evidence="1">The sequence shown here is derived from an EMBL/GenBank/DDBJ whole genome shotgun (WGS) entry which is preliminary data.</text>
</comment>
<name>A0ABV5WU37_9LACO</name>
<sequence length="265" mass="28946">MKIAMIATDLDGTFLDDQHQFDRPRFQAQLDRMNQQGQHFVVASGNQLQHCIDVFDGVQGELTYVAENGGLVMTSEGHILHESVIEHPLLLELLEFVATHPALTGANLSLSGKRGAYIRPEDDTPTVRYFLSNMQIVDDITAVDDHIYKVNFNWPGTAAETNAALINQHFNGRLRATVSGGNGLDVIPPHVNKAAGLAYLQRHWQITPAQTAVFGDNSNDLEMLNAATYSYAMQNAKPHVQSAAHAVTVADNNHAGVLATIDALI</sequence>
<dbReference type="InterPro" id="IPR000150">
    <property type="entry name" value="Cof"/>
</dbReference>
<dbReference type="SFLD" id="SFLDG01140">
    <property type="entry name" value="C2.B:_Phosphomannomutase_and_P"/>
    <property type="match status" value="1"/>
</dbReference>
<dbReference type="RefSeq" id="WP_137643393.1">
    <property type="nucleotide sequence ID" value="NZ_BJEA01000017.1"/>
</dbReference>
<accession>A0ABV5WU37</accession>
<evidence type="ECO:0000313" key="2">
    <source>
        <dbReference type="Proteomes" id="UP001589691"/>
    </source>
</evidence>
<dbReference type="NCBIfam" id="TIGR01484">
    <property type="entry name" value="HAD-SF-IIB"/>
    <property type="match status" value="1"/>
</dbReference>
<dbReference type="Pfam" id="PF08282">
    <property type="entry name" value="Hydrolase_3"/>
    <property type="match status" value="1"/>
</dbReference>
<dbReference type="PANTHER" id="PTHR10000:SF53">
    <property type="entry name" value="5-AMINO-6-(5-PHOSPHO-D-RIBITYLAMINO)URACIL PHOSPHATASE YBJI-RELATED"/>
    <property type="match status" value="1"/>
</dbReference>
<dbReference type="Gene3D" id="3.40.50.1000">
    <property type="entry name" value="HAD superfamily/HAD-like"/>
    <property type="match status" value="1"/>
</dbReference>
<organism evidence="1 2">
    <name type="scientific">Lactiplantibacillus modestisalitolerans</name>
    <dbReference type="NCBI Taxonomy" id="1457219"/>
    <lineage>
        <taxon>Bacteria</taxon>
        <taxon>Bacillati</taxon>
        <taxon>Bacillota</taxon>
        <taxon>Bacilli</taxon>
        <taxon>Lactobacillales</taxon>
        <taxon>Lactobacillaceae</taxon>
        <taxon>Lactiplantibacillus</taxon>
    </lineage>
</organism>
<dbReference type="SUPFAM" id="SSF56784">
    <property type="entry name" value="HAD-like"/>
    <property type="match status" value="1"/>
</dbReference>
<dbReference type="SFLD" id="SFLDS00003">
    <property type="entry name" value="Haloacid_Dehalogenase"/>
    <property type="match status" value="1"/>
</dbReference>
<gene>
    <name evidence="1" type="ORF">ACFFLI_06450</name>
</gene>
<dbReference type="PANTHER" id="PTHR10000">
    <property type="entry name" value="PHOSPHOSERINE PHOSPHATASE"/>
    <property type="match status" value="1"/>
</dbReference>
<protein>
    <submittedName>
        <fullName evidence="1">Cof-type HAD-IIB family hydrolase</fullName>
        <ecNumber evidence="1">3.1.3.-</ecNumber>
    </submittedName>
</protein>
<dbReference type="NCBIfam" id="TIGR00099">
    <property type="entry name" value="Cof-subfamily"/>
    <property type="match status" value="1"/>
</dbReference>
<dbReference type="GO" id="GO:0016787">
    <property type="term" value="F:hydrolase activity"/>
    <property type="evidence" value="ECO:0007669"/>
    <property type="project" value="UniProtKB-KW"/>
</dbReference>
<dbReference type="CDD" id="cd07518">
    <property type="entry name" value="HAD_YbiV-Like"/>
    <property type="match status" value="1"/>
</dbReference>
<proteinExistence type="predicted"/>
<dbReference type="InterPro" id="IPR036412">
    <property type="entry name" value="HAD-like_sf"/>
</dbReference>
<dbReference type="PROSITE" id="PS01229">
    <property type="entry name" value="COF_2"/>
    <property type="match status" value="1"/>
</dbReference>
<keyword evidence="1" id="KW-0378">Hydrolase</keyword>
<keyword evidence="2" id="KW-1185">Reference proteome</keyword>
<reference evidence="1 2" key="1">
    <citation type="submission" date="2024-09" db="EMBL/GenBank/DDBJ databases">
        <authorList>
            <person name="Sun Q."/>
            <person name="Mori K."/>
        </authorList>
    </citation>
    <scope>NUCLEOTIDE SEQUENCE [LARGE SCALE GENOMIC DNA]</scope>
    <source>
        <strain evidence="1 2">TBRC 4576</strain>
    </source>
</reference>
<dbReference type="InterPro" id="IPR023214">
    <property type="entry name" value="HAD_sf"/>
</dbReference>
<evidence type="ECO:0000313" key="1">
    <source>
        <dbReference type="EMBL" id="MFB9769503.1"/>
    </source>
</evidence>